<evidence type="ECO:0000259" key="1">
    <source>
        <dbReference type="PROSITE" id="PS51766"/>
    </source>
</evidence>
<dbReference type="Pfam" id="PF00404">
    <property type="entry name" value="Dockerin_1"/>
    <property type="match status" value="1"/>
</dbReference>
<dbReference type="AlphaFoldDB" id="A0A7G9YXI8"/>
<dbReference type="InterPro" id="IPR023765">
    <property type="entry name" value="SBP_5_CS"/>
</dbReference>
<dbReference type="PROSITE" id="PS00018">
    <property type="entry name" value="EF_HAND_1"/>
    <property type="match status" value="1"/>
</dbReference>
<dbReference type="PROSITE" id="PS01040">
    <property type="entry name" value="SBP_BACTERIAL_5"/>
    <property type="match status" value="1"/>
</dbReference>
<name>A0A7G9YXI8_9EURY</name>
<dbReference type="InterPro" id="IPR018247">
    <property type="entry name" value="EF_Hand_1_Ca_BS"/>
</dbReference>
<dbReference type="Gene3D" id="3.40.190.10">
    <property type="entry name" value="Periplasmic binding protein-like II"/>
    <property type="match status" value="1"/>
</dbReference>
<organism evidence="2">
    <name type="scientific">Candidatus Methanophagaceae archaeon ANME-1 ERB6</name>
    <dbReference type="NCBI Taxonomy" id="2759912"/>
    <lineage>
        <taxon>Archaea</taxon>
        <taxon>Methanobacteriati</taxon>
        <taxon>Methanobacteriota</taxon>
        <taxon>Stenosarchaea group</taxon>
        <taxon>Methanomicrobia</taxon>
        <taxon>Candidatus Methanophagales</taxon>
        <taxon>Candidatus Methanophagaceae</taxon>
    </lineage>
</organism>
<gene>
    <name evidence="2" type="ORF">JLLPAJDC_00033</name>
</gene>
<dbReference type="InterPro" id="IPR002105">
    <property type="entry name" value="Dockerin_1_rpt"/>
</dbReference>
<dbReference type="GO" id="GO:0000272">
    <property type="term" value="P:polysaccharide catabolic process"/>
    <property type="evidence" value="ECO:0007669"/>
    <property type="project" value="InterPro"/>
</dbReference>
<dbReference type="PANTHER" id="PTHR30290">
    <property type="entry name" value="PERIPLASMIC BINDING COMPONENT OF ABC TRANSPORTER"/>
    <property type="match status" value="1"/>
</dbReference>
<protein>
    <recommendedName>
        <fullName evidence="1">Dockerin domain-containing protein</fullName>
    </recommendedName>
</protein>
<sequence>MNKGAAFGTIAVLVTAMLVASMPTASAQLYGDANEDGKIDMRDVTYVGLIILGKKLANELADANQDGRVNVGDITYIELMILAKGGGTLKMGMPYAGEYGGDPTLDCGYFPDEAATSNVVCFTHRTPLITFDGDANVIPWLAESYEVSDDYDTLTFHLRKGVKFADGTPFTASVVKFNLDRIITYGFAERYGSLPVFKYYDLTEVIDEHTLKVHYTEGWLSLPHDFVLVHFLGNFISPLDVEPAWDIEGSLKPEKMYNGLGPYILRR</sequence>
<dbReference type="InterPro" id="IPR000914">
    <property type="entry name" value="SBP_5_dom"/>
</dbReference>
<dbReference type="Pfam" id="PF00496">
    <property type="entry name" value="SBP_bac_5"/>
    <property type="match status" value="1"/>
</dbReference>
<dbReference type="SUPFAM" id="SSF63446">
    <property type="entry name" value="Type I dockerin domain"/>
    <property type="match status" value="1"/>
</dbReference>
<dbReference type="PROSITE" id="PS51766">
    <property type="entry name" value="DOCKERIN"/>
    <property type="match status" value="1"/>
</dbReference>
<feature type="domain" description="Dockerin" evidence="1">
    <location>
        <begin position="26"/>
        <end position="95"/>
    </location>
</feature>
<dbReference type="Gene3D" id="1.10.1330.10">
    <property type="entry name" value="Dockerin domain"/>
    <property type="match status" value="1"/>
</dbReference>
<dbReference type="GO" id="GO:1904680">
    <property type="term" value="F:peptide transmembrane transporter activity"/>
    <property type="evidence" value="ECO:0007669"/>
    <property type="project" value="TreeGrafter"/>
</dbReference>
<dbReference type="CDD" id="cd14256">
    <property type="entry name" value="Dockerin_I"/>
    <property type="match status" value="1"/>
</dbReference>
<dbReference type="InterPro" id="IPR016134">
    <property type="entry name" value="Dockerin_dom"/>
</dbReference>
<proteinExistence type="predicted"/>
<dbReference type="EMBL" id="MT631519">
    <property type="protein sequence ID" value="QNO52722.1"/>
    <property type="molecule type" value="Genomic_DNA"/>
</dbReference>
<dbReference type="InterPro" id="IPR039424">
    <property type="entry name" value="SBP_5"/>
</dbReference>
<accession>A0A7G9YXI8</accession>
<dbReference type="GO" id="GO:0004553">
    <property type="term" value="F:hydrolase activity, hydrolyzing O-glycosyl compounds"/>
    <property type="evidence" value="ECO:0007669"/>
    <property type="project" value="InterPro"/>
</dbReference>
<dbReference type="InterPro" id="IPR036439">
    <property type="entry name" value="Dockerin_dom_sf"/>
</dbReference>
<dbReference type="GO" id="GO:0015833">
    <property type="term" value="P:peptide transport"/>
    <property type="evidence" value="ECO:0007669"/>
    <property type="project" value="TreeGrafter"/>
</dbReference>
<reference evidence="2" key="1">
    <citation type="submission" date="2020-06" db="EMBL/GenBank/DDBJ databases">
        <title>Unique genomic features of the anaerobic methanotrophic archaea.</title>
        <authorList>
            <person name="Chadwick G.L."/>
            <person name="Skennerton C.T."/>
            <person name="Laso-Perez R."/>
            <person name="Leu A.O."/>
            <person name="Speth D.R."/>
            <person name="Yu H."/>
            <person name="Morgan-Lang C."/>
            <person name="Hatzenpichler R."/>
            <person name="Goudeau D."/>
            <person name="Malmstrom R."/>
            <person name="Brazelton W.J."/>
            <person name="Woyke T."/>
            <person name="Hallam S.J."/>
            <person name="Tyson G.W."/>
            <person name="Wegener G."/>
            <person name="Boetius A."/>
            <person name="Orphan V."/>
        </authorList>
    </citation>
    <scope>NUCLEOTIDE SEQUENCE</scope>
</reference>
<dbReference type="SUPFAM" id="SSF53850">
    <property type="entry name" value="Periplasmic binding protein-like II"/>
    <property type="match status" value="1"/>
</dbReference>
<evidence type="ECO:0000313" key="2">
    <source>
        <dbReference type="EMBL" id="QNO52722.1"/>
    </source>
</evidence>